<evidence type="ECO:0000259" key="1">
    <source>
        <dbReference type="PROSITE" id="PS50234"/>
    </source>
</evidence>
<dbReference type="PANTHER" id="PTHR10579:SF156">
    <property type="entry name" value="VWFA DOMAIN-CONTAINING PROTEIN"/>
    <property type="match status" value="1"/>
</dbReference>
<organism evidence="2 3">
    <name type="scientific">Fonsecaea pedrosoi CBS 271.37</name>
    <dbReference type="NCBI Taxonomy" id="1442368"/>
    <lineage>
        <taxon>Eukaryota</taxon>
        <taxon>Fungi</taxon>
        <taxon>Dikarya</taxon>
        <taxon>Ascomycota</taxon>
        <taxon>Pezizomycotina</taxon>
        <taxon>Eurotiomycetes</taxon>
        <taxon>Chaetothyriomycetidae</taxon>
        <taxon>Chaetothyriales</taxon>
        <taxon>Herpotrichiellaceae</taxon>
        <taxon>Fonsecaea</taxon>
    </lineage>
</organism>
<dbReference type="SMART" id="SM00327">
    <property type="entry name" value="VWA"/>
    <property type="match status" value="1"/>
</dbReference>
<dbReference type="RefSeq" id="XP_013281346.1">
    <property type="nucleotide sequence ID" value="XM_013425892.1"/>
</dbReference>
<dbReference type="PROSITE" id="PS50234">
    <property type="entry name" value="VWFA"/>
    <property type="match status" value="1"/>
</dbReference>
<dbReference type="AlphaFoldDB" id="A0A0D2GA85"/>
<dbReference type="InterPro" id="IPR036844">
    <property type="entry name" value="Hint_dom_sf"/>
</dbReference>
<dbReference type="SUPFAM" id="SSF51294">
    <property type="entry name" value="Hedgehog/intein (Hint) domain"/>
    <property type="match status" value="1"/>
</dbReference>
<gene>
    <name evidence="2" type="ORF">Z517_09984</name>
</gene>
<dbReference type="InterPro" id="IPR002035">
    <property type="entry name" value="VWF_A"/>
</dbReference>
<dbReference type="SUPFAM" id="SSF53300">
    <property type="entry name" value="vWA-like"/>
    <property type="match status" value="1"/>
</dbReference>
<sequence length="751" mass="82683">MSSSQADSRMSEDFAIVDHPLALPLRPRSVHSGDHAVAEIHPLQDMEAFIVSVQPPQVPEQGLKRACCDIVLVIDVSGSMSAAAPLPEVEDEHEREAAGLSVLDLVKHAARTILETLGQGDRLGIVTFSDDATVVQPLTFMKPAEKMATWTRIEKLRDDACTNLWAGIRTGLNLFSEAPLVDNVQGLYVLTDGQPNHLCPKQGYVAKLGPMLEAAAHDRPVIPTIHTFGFGYQIRSGLMQSIAEVGRGNYAFIPDAGMIGTVFVHSVANLYTTLGMSASLEIELSKDISIGTTCGTFAAGERGHILNLGNIQYGQSRDVVFVCPEGIPEDTAITVTLKYTVANGATRESQSCAMFSDKTVKPHTWVEYHLRRAQLCGFISSLFPLKPDGLRKDNMDKGSLVEAQKRLGDIISVMRQSPNKDVPELKALLEELVGDEPAGQISKALTWTSGKNYWNKWGRLYLPSLLHAHQRQMCNSFKDPGPLLYGKDSPLFIKFRTELDTAFDNLPTPKPSRPPRVVFTYSPTGEVTGTRTIAHRNVSMNSYNSSSAPCFEGNCSVLMGDGTTKQPIKDIKTGMLVWTPKGPRMVGAVLKTRVHGQAQTLCRVGELLVTPWHPIKYQGQWRFPNDVAESSVTFKGSVYSMFLGPCFDPDGHAIQIGGQICVTLGHGLVKSSQDDIRGHPFFGDYEQVALSLLRLPEDNKGRLTCGGMLKNVETGLACRFLRPSRSWYNRHQEWTRVDEHEMPCLSRESRL</sequence>
<evidence type="ECO:0000313" key="3">
    <source>
        <dbReference type="Proteomes" id="UP000053029"/>
    </source>
</evidence>
<reference evidence="2 3" key="1">
    <citation type="submission" date="2015-01" db="EMBL/GenBank/DDBJ databases">
        <title>The Genome Sequence of Fonsecaea pedrosoi CBS 271.37.</title>
        <authorList>
            <consortium name="The Broad Institute Genomics Platform"/>
            <person name="Cuomo C."/>
            <person name="de Hoog S."/>
            <person name="Gorbushina A."/>
            <person name="Stielow B."/>
            <person name="Teixiera M."/>
            <person name="Abouelleil A."/>
            <person name="Chapman S.B."/>
            <person name="Priest M."/>
            <person name="Young S.K."/>
            <person name="Wortman J."/>
            <person name="Nusbaum C."/>
            <person name="Birren B."/>
        </authorList>
    </citation>
    <scope>NUCLEOTIDE SEQUENCE [LARGE SCALE GENOMIC DNA]</scope>
    <source>
        <strain evidence="2 3">CBS 271.37</strain>
    </source>
</reference>
<accession>A0A0D2GA85</accession>
<dbReference type="InterPro" id="IPR051266">
    <property type="entry name" value="CLCR"/>
</dbReference>
<dbReference type="InterPro" id="IPR039510">
    <property type="entry name" value="Vint_dom"/>
</dbReference>
<evidence type="ECO:0000313" key="2">
    <source>
        <dbReference type="EMBL" id="KIW77538.1"/>
    </source>
</evidence>
<proteinExistence type="predicted"/>
<dbReference type="Pfam" id="PF14624">
    <property type="entry name" value="Vwaint"/>
    <property type="match status" value="1"/>
</dbReference>
<dbReference type="PANTHER" id="PTHR10579">
    <property type="entry name" value="CALCIUM-ACTIVATED CHLORIDE CHANNEL REGULATOR"/>
    <property type="match status" value="1"/>
</dbReference>
<dbReference type="STRING" id="1442368.A0A0D2GA85"/>
<dbReference type="Gene3D" id="3.40.50.410">
    <property type="entry name" value="von Willebrand factor, type A domain"/>
    <property type="match status" value="1"/>
</dbReference>
<dbReference type="GeneID" id="25309474"/>
<dbReference type="VEuPathDB" id="FungiDB:Z517_09984"/>
<protein>
    <submittedName>
        <fullName evidence="2">Unplaced genomic scaffold supercont1.6, whole genome shotgun sequence</fullName>
    </submittedName>
</protein>
<feature type="domain" description="VWFA" evidence="1">
    <location>
        <begin position="69"/>
        <end position="267"/>
    </location>
</feature>
<dbReference type="Pfam" id="PF14623">
    <property type="entry name" value="Vint"/>
    <property type="match status" value="1"/>
</dbReference>
<keyword evidence="3" id="KW-1185">Reference proteome</keyword>
<dbReference type="Proteomes" id="UP000053029">
    <property type="component" value="Unassembled WGS sequence"/>
</dbReference>
<dbReference type="EMBL" id="KN846974">
    <property type="protein sequence ID" value="KIW77538.1"/>
    <property type="molecule type" value="Genomic_DNA"/>
</dbReference>
<dbReference type="InterPro" id="IPR032838">
    <property type="entry name" value="Vwaint_dom"/>
</dbReference>
<dbReference type="OrthoDB" id="10264538at2759"/>
<name>A0A0D2GA85_9EURO</name>
<dbReference type="Pfam" id="PF13519">
    <property type="entry name" value="VWA_2"/>
    <property type="match status" value="1"/>
</dbReference>
<dbReference type="HOGENOM" id="CLU_013635_0_0_1"/>
<dbReference type="InterPro" id="IPR036465">
    <property type="entry name" value="vWFA_dom_sf"/>
</dbReference>